<reference evidence="13 14" key="1">
    <citation type="submission" date="2017-03" db="EMBL/GenBank/DDBJ databases">
        <title>Genome of the blue death feigning beetle - Asbolus verrucosus.</title>
        <authorList>
            <person name="Rider S.D."/>
        </authorList>
    </citation>
    <scope>NUCLEOTIDE SEQUENCE [LARGE SCALE GENOMIC DNA]</scope>
    <source>
        <strain evidence="13">Butters</strain>
        <tissue evidence="13">Head and leg muscle</tissue>
    </source>
</reference>
<comment type="similarity">
    <text evidence="4">Belongs to the ubiquitin conjugation factor E4 family.</text>
</comment>
<dbReference type="CDD" id="cd16657">
    <property type="entry name" value="RING-Ubox_UBE4A"/>
    <property type="match status" value="1"/>
</dbReference>
<proteinExistence type="inferred from homology"/>
<dbReference type="STRING" id="1661398.A0A482VZM8"/>
<sequence>MSDFNPFAALIEDNEDTNKNKTVLNVKSINCILEEIFGFTLDIKTSEKQQLLFLEEVSKTFSRKDLDLQILQHALFDRLFMCNEENLIIKDAKKTFRNAHSYETKVIIYLYNCYRNVNDDDNLVTEDKAKVKSLIIQNAVTAFIQSEIYEGQQLEEQLIEILRDGLLYYDSFFKDTCKGVLEEDDGGEAFLKEKLSHILLLVTSEIEKSNIITIDYRIFNILNIFTTEEYLGCIFLDVKPKKFAVGSDYAKTPLGAVLNISILPKVPNAIYEHFQDPTDQASIVSAEGILWTNVDKLTHHIHAFVLNLLTSSQQVKNKTLEWLGLCLKSNADRGKLWNAQSPPELNPSNYTNVSDGFMINFGNVMLRLCQPFCHDFKDKKILKVDPTYCSVPNEQHSKKGIHLLDLANETCLIPNDSDNEEEKLLIADKYNFVTECFYFAHKAINLGYQVTVDKLVRLNHEVGRMERAYLDALAQAAGNNELVDTLKRRMTSTYWLCQVAVNRNFDQSHQTFAPLNEIPIIFPLLETIPSTLKFIPEFIIENIVCYLVFLRRFNPKIFEERGFEKLKPILSFILIYMGSPERMKNPHVRARLAEALESLLPHHNDEPPGFNAFGGYQREMLFTEHEHRNEIVGSLLKVFVGIEMTGQSVEFEQKFNYRRPMYTVMNYLWTKDEYKTHFKMLAENAEKNMEAVTPPLFLRFINLLMNDAVYLLDEALANMAKLKEMQIARQNGEWDSLPVQERTQNLGYMHHIGMIAKFDNILGRDTIKTLEKLTSEITIVFTHATMVDRVAAMLNYFLYNLVGPKKKNFKVKDQKEYSFDPATTVLNICKIYVNLKGSDSFCLAISQDGRSYSPQLFTLAEDVLIRIGGGVLIGELKEVATRVAEKAQEQQASEEAIAEAPEHFLDPIMSTLMTDPVILPSSKQTVDRTTIARHLLSDQTDPFNRAPLSMDQVIPNAELAEEIRKWIKERKNK</sequence>
<evidence type="ECO:0000256" key="3">
    <source>
        <dbReference type="ARBA" id="ARBA00004906"/>
    </source>
</evidence>
<keyword evidence="6" id="KW-0963">Cytoplasm</keyword>
<comment type="catalytic activity">
    <reaction evidence="1">
        <text>S-ubiquitinyl-[E2 ubiquitin-conjugating enzyme]-L-cysteine + [acceptor protein]-L-lysine = [E2 ubiquitin-conjugating enzyme]-L-cysteine + N(6)-ubiquitinyl-[acceptor protein]-L-lysine.</text>
        <dbReference type="EC" id="2.3.2.27"/>
    </reaction>
</comment>
<dbReference type="Pfam" id="PF10408">
    <property type="entry name" value="Ufd2P_core"/>
    <property type="match status" value="1"/>
</dbReference>
<dbReference type="SMART" id="SM00504">
    <property type="entry name" value="Ubox"/>
    <property type="match status" value="1"/>
</dbReference>
<evidence type="ECO:0000256" key="9">
    <source>
        <dbReference type="ARBA" id="ARBA00022990"/>
    </source>
</evidence>
<evidence type="ECO:0000256" key="11">
    <source>
        <dbReference type="ARBA" id="ARBA00040077"/>
    </source>
</evidence>
<dbReference type="InterPro" id="IPR003613">
    <property type="entry name" value="Ubox_domain"/>
</dbReference>
<dbReference type="GO" id="GO:0000151">
    <property type="term" value="C:ubiquitin ligase complex"/>
    <property type="evidence" value="ECO:0007669"/>
    <property type="project" value="InterPro"/>
</dbReference>
<dbReference type="AlphaFoldDB" id="A0A482VZM8"/>
<dbReference type="InterPro" id="IPR045132">
    <property type="entry name" value="UBE4"/>
</dbReference>
<comment type="subcellular location">
    <subcellularLocation>
        <location evidence="2">Cytoplasm</location>
    </subcellularLocation>
</comment>
<evidence type="ECO:0000259" key="12">
    <source>
        <dbReference type="PROSITE" id="PS51698"/>
    </source>
</evidence>
<dbReference type="GO" id="GO:0000209">
    <property type="term" value="P:protein polyubiquitination"/>
    <property type="evidence" value="ECO:0007669"/>
    <property type="project" value="TreeGrafter"/>
</dbReference>
<keyword evidence="8" id="KW-0833">Ubl conjugation pathway</keyword>
<evidence type="ECO:0000313" key="13">
    <source>
        <dbReference type="EMBL" id="RZC37889.1"/>
    </source>
</evidence>
<dbReference type="GO" id="GO:0034450">
    <property type="term" value="F:ubiquitin-ubiquitin ligase activity"/>
    <property type="evidence" value="ECO:0007669"/>
    <property type="project" value="InterPro"/>
</dbReference>
<dbReference type="GO" id="GO:0036503">
    <property type="term" value="P:ERAD pathway"/>
    <property type="evidence" value="ECO:0007669"/>
    <property type="project" value="InterPro"/>
</dbReference>
<dbReference type="UniPathway" id="UPA00143"/>
<comment type="pathway">
    <text evidence="3">Protein modification; protein ubiquitination.</text>
</comment>
<dbReference type="EC" id="2.3.2.27" evidence="5"/>
<evidence type="ECO:0000256" key="2">
    <source>
        <dbReference type="ARBA" id="ARBA00004496"/>
    </source>
</evidence>
<dbReference type="PANTHER" id="PTHR13931:SF16">
    <property type="entry name" value="UBIQUITIN CONJUGATION FACTOR E4 A"/>
    <property type="match status" value="1"/>
</dbReference>
<protein>
    <recommendedName>
        <fullName evidence="11">Ubiquitin conjugation factor E4 A</fullName>
        <ecNumber evidence="5">2.3.2.27</ecNumber>
    </recommendedName>
</protein>
<feature type="domain" description="U-box" evidence="12">
    <location>
        <begin position="899"/>
        <end position="973"/>
    </location>
</feature>
<dbReference type="Gene3D" id="3.30.40.10">
    <property type="entry name" value="Zinc/RING finger domain, C3HC4 (zinc finger)"/>
    <property type="match status" value="1"/>
</dbReference>
<accession>A0A482VZM8</accession>
<dbReference type="SUPFAM" id="SSF57850">
    <property type="entry name" value="RING/U-box"/>
    <property type="match status" value="1"/>
</dbReference>
<evidence type="ECO:0000256" key="8">
    <source>
        <dbReference type="ARBA" id="ARBA00022786"/>
    </source>
</evidence>
<dbReference type="GO" id="GO:0006511">
    <property type="term" value="P:ubiquitin-dependent protein catabolic process"/>
    <property type="evidence" value="ECO:0007669"/>
    <property type="project" value="InterPro"/>
</dbReference>
<dbReference type="Pfam" id="PF04564">
    <property type="entry name" value="U-box"/>
    <property type="match status" value="1"/>
</dbReference>
<keyword evidence="9" id="KW-0007">Acetylation</keyword>
<dbReference type="GO" id="GO:0005737">
    <property type="term" value="C:cytoplasm"/>
    <property type="evidence" value="ECO:0007669"/>
    <property type="project" value="UniProtKB-SubCell"/>
</dbReference>
<dbReference type="InterPro" id="IPR013083">
    <property type="entry name" value="Znf_RING/FYVE/PHD"/>
</dbReference>
<organism evidence="13 14">
    <name type="scientific">Asbolus verrucosus</name>
    <name type="common">Desert ironclad beetle</name>
    <dbReference type="NCBI Taxonomy" id="1661398"/>
    <lineage>
        <taxon>Eukaryota</taxon>
        <taxon>Metazoa</taxon>
        <taxon>Ecdysozoa</taxon>
        <taxon>Arthropoda</taxon>
        <taxon>Hexapoda</taxon>
        <taxon>Insecta</taxon>
        <taxon>Pterygota</taxon>
        <taxon>Neoptera</taxon>
        <taxon>Endopterygota</taxon>
        <taxon>Coleoptera</taxon>
        <taxon>Polyphaga</taxon>
        <taxon>Cucujiformia</taxon>
        <taxon>Tenebrionidae</taxon>
        <taxon>Pimeliinae</taxon>
        <taxon>Asbolus</taxon>
    </lineage>
</organism>
<evidence type="ECO:0000256" key="10">
    <source>
        <dbReference type="ARBA" id="ARBA00037624"/>
    </source>
</evidence>
<dbReference type="GO" id="GO:0005634">
    <property type="term" value="C:nucleus"/>
    <property type="evidence" value="ECO:0007669"/>
    <property type="project" value="TreeGrafter"/>
</dbReference>
<gene>
    <name evidence="13" type="ORF">BDFB_006689</name>
</gene>
<evidence type="ECO:0000313" key="14">
    <source>
        <dbReference type="Proteomes" id="UP000292052"/>
    </source>
</evidence>
<evidence type="ECO:0000256" key="1">
    <source>
        <dbReference type="ARBA" id="ARBA00000900"/>
    </source>
</evidence>
<dbReference type="Proteomes" id="UP000292052">
    <property type="component" value="Unassembled WGS sequence"/>
</dbReference>
<evidence type="ECO:0000256" key="5">
    <source>
        <dbReference type="ARBA" id="ARBA00012483"/>
    </source>
</evidence>
<dbReference type="EMBL" id="QDEB01048312">
    <property type="protein sequence ID" value="RZC37889.1"/>
    <property type="molecule type" value="Genomic_DNA"/>
</dbReference>
<keyword evidence="14" id="KW-1185">Reference proteome</keyword>
<name>A0A482VZM8_ASBVE</name>
<evidence type="ECO:0000256" key="7">
    <source>
        <dbReference type="ARBA" id="ARBA00022679"/>
    </source>
</evidence>
<dbReference type="PROSITE" id="PS51698">
    <property type="entry name" value="U_BOX"/>
    <property type="match status" value="1"/>
</dbReference>
<dbReference type="FunFam" id="3.30.40.10:FF:000055">
    <property type="entry name" value="Ubiquitin conjugation factor e4 a"/>
    <property type="match status" value="1"/>
</dbReference>
<keyword evidence="7" id="KW-0808">Transferase</keyword>
<dbReference type="PANTHER" id="PTHR13931">
    <property type="entry name" value="UBIQUITINATION FACTOR E4"/>
    <property type="match status" value="1"/>
</dbReference>
<dbReference type="OrthoDB" id="20295at2759"/>
<evidence type="ECO:0000256" key="6">
    <source>
        <dbReference type="ARBA" id="ARBA00022490"/>
    </source>
</evidence>
<comment type="caution">
    <text evidence="13">The sequence shown here is derived from an EMBL/GenBank/DDBJ whole genome shotgun (WGS) entry which is preliminary data.</text>
</comment>
<comment type="function">
    <text evidence="10">Ubiquitin-protein ligase that probably functions as an E3 ligase in conjunction with specific E1 and E2 ligases. May also function as an E4 ligase mediating the assembly of polyubiquitin chains on substrates ubiquitinated by another E3 ubiquitin ligase. Mediates 'Lys-48'-linked polyubiquitination of substrates.</text>
</comment>
<evidence type="ECO:0000256" key="4">
    <source>
        <dbReference type="ARBA" id="ARBA00007434"/>
    </source>
</evidence>
<dbReference type="InterPro" id="IPR019474">
    <property type="entry name" value="Ub_conjug_fac_E4_core"/>
</dbReference>